<evidence type="ECO:0000256" key="1">
    <source>
        <dbReference type="SAM" id="MobiDB-lite"/>
    </source>
</evidence>
<dbReference type="Proteomes" id="UP000190037">
    <property type="component" value="Unassembled WGS sequence"/>
</dbReference>
<reference evidence="2 3" key="1">
    <citation type="submission" date="2017-03" db="EMBL/GenBank/DDBJ databases">
        <title>Draft genome sequence of Streptomyces scabrisporus NF3, endophyte isolated from Amphipterygium adstringens.</title>
        <authorList>
            <person name="Vazquez M."/>
            <person name="Ceapa C.D."/>
            <person name="Rodriguez Luna D."/>
            <person name="Sanchez Esquivel S."/>
        </authorList>
    </citation>
    <scope>NUCLEOTIDE SEQUENCE [LARGE SCALE GENOMIC DNA]</scope>
    <source>
        <strain evidence="2 3">NF3</strain>
    </source>
</reference>
<keyword evidence="3" id="KW-1185">Reference proteome</keyword>
<proteinExistence type="predicted"/>
<evidence type="ECO:0000313" key="3">
    <source>
        <dbReference type="Proteomes" id="UP000190037"/>
    </source>
</evidence>
<evidence type="ECO:0000313" key="2">
    <source>
        <dbReference type="EMBL" id="OPC84716.1"/>
    </source>
</evidence>
<protein>
    <submittedName>
        <fullName evidence="2">Uncharacterized protein</fullName>
    </submittedName>
</protein>
<dbReference type="AlphaFoldDB" id="A0A1T3P6L6"/>
<dbReference type="OrthoDB" id="3293325at2"/>
<gene>
    <name evidence="2" type="ORF">B4N89_00485</name>
</gene>
<organism evidence="2 3">
    <name type="scientific">Embleya scabrispora</name>
    <dbReference type="NCBI Taxonomy" id="159449"/>
    <lineage>
        <taxon>Bacteria</taxon>
        <taxon>Bacillati</taxon>
        <taxon>Actinomycetota</taxon>
        <taxon>Actinomycetes</taxon>
        <taxon>Kitasatosporales</taxon>
        <taxon>Streptomycetaceae</taxon>
        <taxon>Embleya</taxon>
    </lineage>
</organism>
<comment type="caution">
    <text evidence="2">The sequence shown here is derived from an EMBL/GenBank/DDBJ whole genome shotgun (WGS) entry which is preliminary data.</text>
</comment>
<accession>A0A1T3P6L6</accession>
<name>A0A1T3P6L6_9ACTN</name>
<dbReference type="EMBL" id="MWQN01000001">
    <property type="protein sequence ID" value="OPC84716.1"/>
    <property type="molecule type" value="Genomic_DNA"/>
</dbReference>
<sequence length="136" mass="15121">MDDGGMLVRTEKMPPIPRRPTRVRVHTPVGVAEALWQGDPQMADGHHLVEWTVDEDILWGQNTRPTSRTEPGLRQEGDRVVMRGRLHVTEDDAAYLHMGDSPILFDLASPIPAGTDGPWVEISVAVDSVALYPYQT</sequence>
<feature type="region of interest" description="Disordered" evidence="1">
    <location>
        <begin position="1"/>
        <end position="20"/>
    </location>
</feature>